<gene>
    <name evidence="3" type="ORF">KIPB_015756</name>
</gene>
<evidence type="ECO:0000256" key="2">
    <source>
        <dbReference type="SAM" id="Phobius"/>
    </source>
</evidence>
<dbReference type="AlphaFoldDB" id="A0A9K3GRM7"/>
<organism evidence="3 4">
    <name type="scientific">Kipferlia bialata</name>
    <dbReference type="NCBI Taxonomy" id="797122"/>
    <lineage>
        <taxon>Eukaryota</taxon>
        <taxon>Metamonada</taxon>
        <taxon>Carpediemonas-like organisms</taxon>
        <taxon>Kipferlia</taxon>
    </lineage>
</organism>
<keyword evidence="2" id="KW-1133">Transmembrane helix</keyword>
<evidence type="ECO:0000256" key="1">
    <source>
        <dbReference type="SAM" id="MobiDB-lite"/>
    </source>
</evidence>
<sequence length="86" mass="10012">MVELLLRWYDLLKRHIVYIGTLIVVVLTWYDLLKSMLETVLQDIHSMLETVLQEDIHRGLGNSLEDMPSEGSESSDDDELNAYILY</sequence>
<name>A0A9K3GRM7_9EUKA</name>
<keyword evidence="2" id="KW-0812">Transmembrane</keyword>
<accession>A0A9K3GRM7</accession>
<evidence type="ECO:0000313" key="3">
    <source>
        <dbReference type="EMBL" id="GIQ92145.1"/>
    </source>
</evidence>
<feature type="non-terminal residue" evidence="3">
    <location>
        <position position="1"/>
    </location>
</feature>
<proteinExistence type="predicted"/>
<keyword evidence="4" id="KW-1185">Reference proteome</keyword>
<protein>
    <submittedName>
        <fullName evidence="3">Uncharacterized protein</fullName>
    </submittedName>
</protein>
<feature type="transmembrane region" description="Helical" evidence="2">
    <location>
        <begin position="15"/>
        <end position="33"/>
    </location>
</feature>
<comment type="caution">
    <text evidence="3">The sequence shown here is derived from an EMBL/GenBank/DDBJ whole genome shotgun (WGS) entry which is preliminary data.</text>
</comment>
<keyword evidence="2" id="KW-0472">Membrane</keyword>
<reference evidence="3 4" key="1">
    <citation type="journal article" date="2018" name="PLoS ONE">
        <title>The draft genome of Kipferlia bialata reveals reductive genome evolution in fornicate parasites.</title>
        <authorList>
            <person name="Tanifuji G."/>
            <person name="Takabayashi S."/>
            <person name="Kume K."/>
            <person name="Takagi M."/>
            <person name="Nakayama T."/>
            <person name="Kamikawa R."/>
            <person name="Inagaki Y."/>
            <person name="Hashimoto T."/>
        </authorList>
    </citation>
    <scope>NUCLEOTIDE SEQUENCE [LARGE SCALE GENOMIC DNA]</scope>
    <source>
        <strain evidence="3">NY0173</strain>
    </source>
</reference>
<dbReference type="EMBL" id="BDIP01009065">
    <property type="protein sequence ID" value="GIQ92145.1"/>
    <property type="molecule type" value="Genomic_DNA"/>
</dbReference>
<feature type="region of interest" description="Disordered" evidence="1">
    <location>
        <begin position="62"/>
        <end position="86"/>
    </location>
</feature>
<evidence type="ECO:0000313" key="4">
    <source>
        <dbReference type="Proteomes" id="UP000265618"/>
    </source>
</evidence>
<dbReference type="Proteomes" id="UP000265618">
    <property type="component" value="Unassembled WGS sequence"/>
</dbReference>